<feature type="compositionally biased region" description="Gly residues" evidence="1">
    <location>
        <begin position="215"/>
        <end position="227"/>
    </location>
</feature>
<feature type="transmembrane region" description="Helical" evidence="2">
    <location>
        <begin position="12"/>
        <end position="29"/>
    </location>
</feature>
<sequence>MALRAGPSERVAGLAFLAFTLMQVPYLAMRNTTITGWPSVMALSPLQITAAKIAAGAPGAEPALEALLLPGTWLRECLSPLLRCKLETSGGACERETRLLSDWARVRRRVQLPSLVKLVEGRDFARGGEALVYGSALISLSAALSAVVTVKSAALGFVLLGFGAIQGGHQLLPPGLLTAVLCVYAGFNLGEGRGALRREPVRRRQQPRQAAGRDAAGGGGGGSGGQAAGATAGATPAKGAKGQAKAKARRA</sequence>
<dbReference type="AlphaFoldDB" id="A0A2V0PP65"/>
<feature type="transmembrane region" description="Helical" evidence="2">
    <location>
        <begin position="171"/>
        <end position="190"/>
    </location>
</feature>
<dbReference type="EMBL" id="BDRX01000151">
    <property type="protein sequence ID" value="GBF99247.1"/>
    <property type="molecule type" value="Genomic_DNA"/>
</dbReference>
<gene>
    <name evidence="3" type="ORF">Rsub_11772</name>
</gene>
<proteinExistence type="predicted"/>
<accession>A0A2V0PP65</accession>
<feature type="compositionally biased region" description="Low complexity" evidence="1">
    <location>
        <begin position="228"/>
        <end position="243"/>
    </location>
</feature>
<dbReference type="InParanoid" id="A0A2V0PP65"/>
<keyword evidence="2" id="KW-0472">Membrane</keyword>
<dbReference type="Proteomes" id="UP000247498">
    <property type="component" value="Unassembled WGS sequence"/>
</dbReference>
<organism evidence="3 4">
    <name type="scientific">Raphidocelis subcapitata</name>
    <dbReference type="NCBI Taxonomy" id="307507"/>
    <lineage>
        <taxon>Eukaryota</taxon>
        <taxon>Viridiplantae</taxon>
        <taxon>Chlorophyta</taxon>
        <taxon>core chlorophytes</taxon>
        <taxon>Chlorophyceae</taxon>
        <taxon>CS clade</taxon>
        <taxon>Sphaeropleales</taxon>
        <taxon>Selenastraceae</taxon>
        <taxon>Raphidocelis</taxon>
    </lineage>
</organism>
<feature type="region of interest" description="Disordered" evidence="1">
    <location>
        <begin position="196"/>
        <end position="251"/>
    </location>
</feature>
<evidence type="ECO:0000313" key="3">
    <source>
        <dbReference type="EMBL" id="GBF99247.1"/>
    </source>
</evidence>
<keyword evidence="2" id="KW-1133">Transmembrane helix</keyword>
<keyword evidence="2" id="KW-0812">Transmembrane</keyword>
<name>A0A2V0PP65_9CHLO</name>
<evidence type="ECO:0000256" key="1">
    <source>
        <dbReference type="SAM" id="MobiDB-lite"/>
    </source>
</evidence>
<evidence type="ECO:0000313" key="4">
    <source>
        <dbReference type="Proteomes" id="UP000247498"/>
    </source>
</evidence>
<evidence type="ECO:0000256" key="2">
    <source>
        <dbReference type="SAM" id="Phobius"/>
    </source>
</evidence>
<reference evidence="3 4" key="1">
    <citation type="journal article" date="2018" name="Sci. Rep.">
        <title>Raphidocelis subcapitata (=Pseudokirchneriella subcapitata) provides an insight into genome evolution and environmental adaptations in the Sphaeropleales.</title>
        <authorList>
            <person name="Suzuki S."/>
            <person name="Yamaguchi H."/>
            <person name="Nakajima N."/>
            <person name="Kawachi M."/>
        </authorList>
    </citation>
    <scope>NUCLEOTIDE SEQUENCE [LARGE SCALE GENOMIC DNA]</scope>
    <source>
        <strain evidence="3 4">NIES-35</strain>
    </source>
</reference>
<keyword evidence="4" id="KW-1185">Reference proteome</keyword>
<comment type="caution">
    <text evidence="3">The sequence shown here is derived from an EMBL/GenBank/DDBJ whole genome shotgun (WGS) entry which is preliminary data.</text>
</comment>
<feature type="transmembrane region" description="Helical" evidence="2">
    <location>
        <begin position="132"/>
        <end position="165"/>
    </location>
</feature>
<protein>
    <submittedName>
        <fullName evidence="3">Uncharacterized protein</fullName>
    </submittedName>
</protein>
<dbReference type="OrthoDB" id="549162at2759"/>